<dbReference type="CDD" id="cd18046">
    <property type="entry name" value="DEADc_EIF4AII_EIF4AI_DDX2"/>
    <property type="match status" value="1"/>
</dbReference>
<comment type="catalytic activity">
    <reaction evidence="11">
        <text>ATP + H2O = ADP + phosphate + H(+)</text>
        <dbReference type="Rhea" id="RHEA:13065"/>
        <dbReference type="ChEBI" id="CHEBI:15377"/>
        <dbReference type="ChEBI" id="CHEBI:15378"/>
        <dbReference type="ChEBI" id="CHEBI:30616"/>
        <dbReference type="ChEBI" id="CHEBI:43474"/>
        <dbReference type="ChEBI" id="CHEBI:456216"/>
        <dbReference type="EC" id="3.6.4.13"/>
    </reaction>
</comment>
<evidence type="ECO:0000256" key="13">
    <source>
        <dbReference type="RuleBase" id="RU000492"/>
    </source>
</evidence>
<dbReference type="Pfam" id="PF00270">
    <property type="entry name" value="DEAD"/>
    <property type="match status" value="1"/>
</dbReference>
<keyword evidence="14" id="KW-0812">Transmembrane</keyword>
<dbReference type="GO" id="GO:0005524">
    <property type="term" value="F:ATP binding"/>
    <property type="evidence" value="ECO:0007669"/>
    <property type="project" value="UniProtKB-KW"/>
</dbReference>
<sequence>KLFLRKHGIRQWPDGMEPEGVIESNWNEIVDSFDDMNLSESLLRGIYAYGFEKPSAIQQRGYDVSAQAQSGTGKTATFAISILQQIELDLKGTQALVLAPTRELAQQIQKVVMALGDYMGASCHACIGGTNVRAEVQKLQMEAPHIIVGTPGHVFDMLNRRYLSPKYIKMFVLDEADEMLSRGFKDQIYDIFQKLNSNTQVVLLSAIMPSDVLEVTKKFMRDPIRILVKKEELTLEGIRQFYINEWKHDTLCDLYETLTITQAVIFINTRRKVDWLTEKMHARDFTVSAMHGDMDQKERDVIMREFRSGSSRVLITTDLLARGIDVQQVSLVINYDPPTNRENYIHRIGRGGRFDRKGVAINMNIAHSQWLPVTFLPVVSIVYWSWHFLALWFSVLIFCCVCV</sequence>
<dbReference type="InterPro" id="IPR014001">
    <property type="entry name" value="Helicase_ATP-bd"/>
</dbReference>
<dbReference type="GO" id="GO:0003724">
    <property type="term" value="F:RNA helicase activity"/>
    <property type="evidence" value="ECO:0007669"/>
    <property type="project" value="UniProtKB-EC"/>
</dbReference>
<evidence type="ECO:0000256" key="11">
    <source>
        <dbReference type="ARBA" id="ARBA00047984"/>
    </source>
</evidence>
<dbReference type="Gene3D" id="3.40.50.300">
    <property type="entry name" value="P-loop containing nucleotide triphosphate hydrolases"/>
    <property type="match status" value="2"/>
</dbReference>
<feature type="domain" description="Helicase ATP-binding" evidence="15">
    <location>
        <begin position="55"/>
        <end position="226"/>
    </location>
</feature>
<dbReference type="InterPro" id="IPR000629">
    <property type="entry name" value="RNA-helicase_DEAD-box_CS"/>
</dbReference>
<dbReference type="InterPro" id="IPR001650">
    <property type="entry name" value="Helicase_C-like"/>
</dbReference>
<dbReference type="InterPro" id="IPR011545">
    <property type="entry name" value="DEAD/DEAH_box_helicase_dom"/>
</dbReference>
<dbReference type="GO" id="GO:0003723">
    <property type="term" value="F:RNA binding"/>
    <property type="evidence" value="ECO:0007669"/>
    <property type="project" value="UniProtKB-KW"/>
</dbReference>
<evidence type="ECO:0000256" key="4">
    <source>
        <dbReference type="ARBA" id="ARBA00022741"/>
    </source>
</evidence>
<evidence type="ECO:0000313" key="19">
    <source>
        <dbReference type="Proteomes" id="UP000694385"/>
    </source>
</evidence>
<dbReference type="Pfam" id="PF00271">
    <property type="entry name" value="Helicase_C"/>
    <property type="match status" value="1"/>
</dbReference>
<dbReference type="PROSITE" id="PS51194">
    <property type="entry name" value="HELICASE_CTER"/>
    <property type="match status" value="1"/>
</dbReference>
<evidence type="ECO:0000256" key="14">
    <source>
        <dbReference type="SAM" id="Phobius"/>
    </source>
</evidence>
<keyword evidence="14" id="KW-0472">Membrane</keyword>
<dbReference type="EC" id="3.6.4.13" evidence="1"/>
<evidence type="ECO:0000259" key="16">
    <source>
        <dbReference type="PROSITE" id="PS51194"/>
    </source>
</evidence>
<dbReference type="PANTHER" id="PTHR47958">
    <property type="entry name" value="ATP-DEPENDENT RNA HELICASE DBP3"/>
    <property type="match status" value="1"/>
</dbReference>
<protein>
    <recommendedName>
        <fullName evidence="1">RNA helicase</fullName>
        <ecNumber evidence="1">3.6.4.13</ecNumber>
    </recommendedName>
</protein>
<evidence type="ECO:0000256" key="7">
    <source>
        <dbReference type="ARBA" id="ARBA00022840"/>
    </source>
</evidence>
<evidence type="ECO:0000256" key="2">
    <source>
        <dbReference type="ARBA" id="ARBA00022540"/>
    </source>
</evidence>
<dbReference type="FunFam" id="3.40.50.300:FF:000031">
    <property type="entry name" value="Eukaryotic initiation factor 4A-III"/>
    <property type="match status" value="1"/>
</dbReference>
<keyword evidence="19" id="KW-1185">Reference proteome</keyword>
<keyword evidence="7 13" id="KW-0067">ATP-binding</keyword>
<comment type="similarity">
    <text evidence="10">Belongs to the DEAD box helicase family. eIF4A subfamily.</text>
</comment>
<dbReference type="PROSITE" id="PS00039">
    <property type="entry name" value="DEAD_ATP_HELICASE"/>
    <property type="match status" value="1"/>
</dbReference>
<organism evidence="18 19">
    <name type="scientific">Jaculus jaculus</name>
    <name type="common">Lesser Egyptian jerboa</name>
    <dbReference type="NCBI Taxonomy" id="51337"/>
    <lineage>
        <taxon>Eukaryota</taxon>
        <taxon>Metazoa</taxon>
        <taxon>Chordata</taxon>
        <taxon>Craniata</taxon>
        <taxon>Vertebrata</taxon>
        <taxon>Euteleostomi</taxon>
        <taxon>Mammalia</taxon>
        <taxon>Eutheria</taxon>
        <taxon>Euarchontoglires</taxon>
        <taxon>Glires</taxon>
        <taxon>Rodentia</taxon>
        <taxon>Myomorpha</taxon>
        <taxon>Dipodoidea</taxon>
        <taxon>Dipodidae</taxon>
        <taxon>Dipodinae</taxon>
        <taxon>Jaculus</taxon>
    </lineage>
</organism>
<evidence type="ECO:0000256" key="10">
    <source>
        <dbReference type="ARBA" id="ARBA00024352"/>
    </source>
</evidence>
<dbReference type="CDD" id="cd18787">
    <property type="entry name" value="SF2_C_DEAD"/>
    <property type="match status" value="1"/>
</dbReference>
<dbReference type="InterPro" id="IPR014014">
    <property type="entry name" value="RNA_helicase_DEAD_Q_motif"/>
</dbReference>
<keyword evidence="2" id="KW-0396">Initiation factor</keyword>
<dbReference type="InterPro" id="IPR027417">
    <property type="entry name" value="P-loop_NTPase"/>
</dbReference>
<evidence type="ECO:0000259" key="15">
    <source>
        <dbReference type="PROSITE" id="PS51192"/>
    </source>
</evidence>
<evidence type="ECO:0000256" key="8">
    <source>
        <dbReference type="ARBA" id="ARBA00022884"/>
    </source>
</evidence>
<dbReference type="Ensembl" id="ENSJJAT00000028667.1">
    <property type="protein sequence ID" value="ENSJJAP00000022106.1"/>
    <property type="gene ID" value="ENSJJAG00000022263.1"/>
</dbReference>
<dbReference type="GO" id="GO:0016787">
    <property type="term" value="F:hydrolase activity"/>
    <property type="evidence" value="ECO:0007669"/>
    <property type="project" value="UniProtKB-KW"/>
</dbReference>
<dbReference type="InterPro" id="IPR044728">
    <property type="entry name" value="EIF4A_DEADc"/>
</dbReference>
<feature type="short sequence motif" description="Q motif" evidence="12">
    <location>
        <begin position="31"/>
        <end position="59"/>
    </location>
</feature>
<keyword evidence="9" id="KW-0648">Protein biosynthesis</keyword>
<dbReference type="PROSITE" id="PS51195">
    <property type="entry name" value="Q_MOTIF"/>
    <property type="match status" value="1"/>
</dbReference>
<dbReference type="SMART" id="SM00487">
    <property type="entry name" value="DEXDc"/>
    <property type="match status" value="1"/>
</dbReference>
<accession>A0A8C5LH16</accession>
<evidence type="ECO:0000256" key="5">
    <source>
        <dbReference type="ARBA" id="ARBA00022801"/>
    </source>
</evidence>
<evidence type="ECO:0000256" key="6">
    <source>
        <dbReference type="ARBA" id="ARBA00022806"/>
    </source>
</evidence>
<keyword evidence="14" id="KW-1133">Transmembrane helix</keyword>
<feature type="domain" description="DEAD-box RNA helicase Q" evidence="17">
    <location>
        <begin position="31"/>
        <end position="59"/>
    </location>
</feature>
<dbReference type="SMART" id="SM00490">
    <property type="entry name" value="HELICc"/>
    <property type="match status" value="1"/>
</dbReference>
<dbReference type="PROSITE" id="PS51192">
    <property type="entry name" value="HELICASE_ATP_BIND_1"/>
    <property type="match status" value="1"/>
</dbReference>
<feature type="domain" description="Helicase C-terminal" evidence="16">
    <location>
        <begin position="250"/>
        <end position="397"/>
    </location>
</feature>
<reference evidence="18" key="1">
    <citation type="submission" date="2025-08" db="UniProtKB">
        <authorList>
            <consortium name="Ensembl"/>
        </authorList>
    </citation>
    <scope>IDENTIFICATION</scope>
</reference>
<dbReference type="SUPFAM" id="SSF52540">
    <property type="entry name" value="P-loop containing nucleoside triphosphate hydrolases"/>
    <property type="match status" value="1"/>
</dbReference>
<keyword evidence="4 13" id="KW-0547">Nucleotide-binding</keyword>
<dbReference type="Proteomes" id="UP000694385">
    <property type="component" value="Unassembled WGS sequence"/>
</dbReference>
<keyword evidence="5 13" id="KW-0378">Hydrolase</keyword>
<name>A0A8C5LH16_JACJA</name>
<dbReference type="FunFam" id="3.40.50.300:FF:000089">
    <property type="entry name" value="Eukaryotic initiation factor 4A-II"/>
    <property type="match status" value="1"/>
</dbReference>
<evidence type="ECO:0000313" key="18">
    <source>
        <dbReference type="Ensembl" id="ENSJJAP00000022106.1"/>
    </source>
</evidence>
<evidence type="ECO:0000256" key="3">
    <source>
        <dbReference type="ARBA" id="ARBA00022553"/>
    </source>
</evidence>
<evidence type="ECO:0000256" key="1">
    <source>
        <dbReference type="ARBA" id="ARBA00012552"/>
    </source>
</evidence>
<keyword evidence="3" id="KW-0597">Phosphoprotein</keyword>
<dbReference type="GO" id="GO:0003743">
    <property type="term" value="F:translation initiation factor activity"/>
    <property type="evidence" value="ECO:0007669"/>
    <property type="project" value="UniProtKB-KW"/>
</dbReference>
<proteinExistence type="inferred from homology"/>
<keyword evidence="6 13" id="KW-0347">Helicase</keyword>
<dbReference type="GeneTree" id="ENSGT00940000153889"/>
<reference evidence="18" key="2">
    <citation type="submission" date="2025-09" db="UniProtKB">
        <authorList>
            <consortium name="Ensembl"/>
        </authorList>
    </citation>
    <scope>IDENTIFICATION</scope>
</reference>
<evidence type="ECO:0000256" key="9">
    <source>
        <dbReference type="ARBA" id="ARBA00022917"/>
    </source>
</evidence>
<dbReference type="AlphaFoldDB" id="A0A8C5LH16"/>
<feature type="transmembrane region" description="Helical" evidence="14">
    <location>
        <begin position="381"/>
        <end position="402"/>
    </location>
</feature>
<keyword evidence="8" id="KW-0694">RNA-binding</keyword>
<evidence type="ECO:0000259" key="17">
    <source>
        <dbReference type="PROSITE" id="PS51195"/>
    </source>
</evidence>
<evidence type="ECO:0000256" key="12">
    <source>
        <dbReference type="PROSITE-ProRule" id="PRU00552"/>
    </source>
</evidence>